<dbReference type="InterPro" id="IPR016135">
    <property type="entry name" value="UBQ-conjugating_enzyme/RWD"/>
</dbReference>
<dbReference type="Gene3D" id="3.90.110.10">
    <property type="entry name" value="Lactate dehydrogenase/glycoside hydrolase, family 4, C-terminal"/>
    <property type="match status" value="1"/>
</dbReference>
<dbReference type="InterPro" id="IPR052070">
    <property type="entry name" value="ESCRT-I_UEV_domain"/>
</dbReference>
<dbReference type="CTD" id="55293"/>
<reference evidence="3" key="1">
    <citation type="submission" date="2025-08" db="UniProtKB">
        <authorList>
            <consortium name="RefSeq"/>
        </authorList>
    </citation>
    <scope>IDENTIFICATION</scope>
    <source>
        <tissue evidence="3">Spleen</tissue>
    </source>
</reference>
<dbReference type="Gene3D" id="3.40.50.720">
    <property type="entry name" value="NAD(P)-binding Rossmann-like Domain"/>
    <property type="match status" value="1"/>
</dbReference>
<proteinExistence type="predicted"/>
<dbReference type="InterPro" id="IPR001236">
    <property type="entry name" value="Lactate/malate_DH_N"/>
</dbReference>
<dbReference type="PANTHER" id="PTHR23306">
    <property type="entry name" value="TUMOR SUSCEPTIBILITY GENE 101 PROTEIN-RELATED"/>
    <property type="match status" value="1"/>
</dbReference>
<dbReference type="GO" id="GO:0006355">
    <property type="term" value="P:regulation of DNA-templated transcription"/>
    <property type="evidence" value="ECO:0007669"/>
    <property type="project" value="UniProtKB-ARBA"/>
</dbReference>
<dbReference type="SUPFAM" id="SSF56327">
    <property type="entry name" value="LDH C-terminal domain-like"/>
    <property type="match status" value="1"/>
</dbReference>
<dbReference type="SUPFAM" id="SSF54495">
    <property type="entry name" value="UBC-like"/>
    <property type="match status" value="1"/>
</dbReference>
<dbReference type="GO" id="GO:0019752">
    <property type="term" value="P:carboxylic acid metabolic process"/>
    <property type="evidence" value="ECO:0007669"/>
    <property type="project" value="InterPro"/>
</dbReference>
<dbReference type="GeneID" id="102820276"/>
<dbReference type="GO" id="GO:0043130">
    <property type="term" value="F:ubiquitin binding"/>
    <property type="evidence" value="ECO:0007669"/>
    <property type="project" value="TreeGrafter"/>
</dbReference>
<dbReference type="Proteomes" id="UP000504623">
    <property type="component" value="Unplaced"/>
</dbReference>
<dbReference type="AlphaFoldDB" id="A0A9B0TQI8"/>
<dbReference type="GO" id="GO:0005634">
    <property type="term" value="C:nucleus"/>
    <property type="evidence" value="ECO:0007669"/>
    <property type="project" value="UniProtKB-ARBA"/>
</dbReference>
<organism evidence="2 3">
    <name type="scientific">Chrysochloris asiatica</name>
    <name type="common">Cape golden mole</name>
    <dbReference type="NCBI Taxonomy" id="185453"/>
    <lineage>
        <taxon>Eukaryota</taxon>
        <taxon>Metazoa</taxon>
        <taxon>Chordata</taxon>
        <taxon>Craniata</taxon>
        <taxon>Vertebrata</taxon>
        <taxon>Euteleostomi</taxon>
        <taxon>Mammalia</taxon>
        <taxon>Eutheria</taxon>
        <taxon>Afrotheria</taxon>
        <taxon>Chrysochloridae</taxon>
        <taxon>Chrysochlorinae</taxon>
        <taxon>Chrysochloris</taxon>
    </lineage>
</organism>
<dbReference type="FunFam" id="3.10.110.10:FF:000040">
    <property type="entry name" value="tumor susceptibility gene 101 protein"/>
    <property type="match status" value="1"/>
</dbReference>
<sequence length="379" mass="42250">MEFDCEGVRRLLGKYKFRDLTVEELKNVNMFYPHFRYSVDTYVFKDSSQKDLLNFTGTIPVMYQGNTYNIPIRLWILDSHPFAPPICFLKPTANMGISVGKHVDAQGRIYLPYLQNWSHPKSVIVGLIKEMIAKFQDELPLYSQSSSDEAWQVDLLAYIAKLTEGVSEINSRSWTNHETKTLNKITVVGGGELGIACTLAISAKGIADNLVLLDLSEGTKGGTMDLDIFNLPNVEISKDMSASAHSKVVIITVNSLGSSQSYLDVVQSNVDMFRALVPALGHYSQNSVLLVASQPVEIMTYVTWKLSAFPENRVIGIGCNLDSQRLQYIITNVLKAETLGKDVWVIGEQGEDKVLTWGGQEEAMSHNSKVQLSNRDIMI</sequence>
<accession>A0A9B0TQI8</accession>
<evidence type="ECO:0000313" key="3">
    <source>
        <dbReference type="RefSeq" id="XP_006865895.1"/>
    </source>
</evidence>
<dbReference type="CDD" id="cd11685">
    <property type="entry name" value="UEV_TSG101-like"/>
    <property type="match status" value="1"/>
</dbReference>
<dbReference type="InterPro" id="IPR008883">
    <property type="entry name" value="UEV_N"/>
</dbReference>
<dbReference type="InterPro" id="IPR001557">
    <property type="entry name" value="L-lactate/malate_DH"/>
</dbReference>
<dbReference type="PRINTS" id="PR00086">
    <property type="entry name" value="LLDHDRGNASE"/>
</dbReference>
<dbReference type="OrthoDB" id="5405561at2759"/>
<dbReference type="GO" id="GO:0016616">
    <property type="term" value="F:oxidoreductase activity, acting on the CH-OH group of donors, NAD or NADP as acceptor"/>
    <property type="evidence" value="ECO:0007669"/>
    <property type="project" value="InterPro"/>
</dbReference>
<dbReference type="GO" id="GO:0015031">
    <property type="term" value="P:protein transport"/>
    <property type="evidence" value="ECO:0007669"/>
    <property type="project" value="InterPro"/>
</dbReference>
<dbReference type="Gene3D" id="3.10.110.10">
    <property type="entry name" value="Ubiquitin Conjugating Enzyme"/>
    <property type="match status" value="1"/>
</dbReference>
<dbReference type="PANTHER" id="PTHR23306:SF18">
    <property type="entry name" value="UBIQUITIN-CONJUGATING ENZYME E2 VARIANT 3"/>
    <property type="match status" value="1"/>
</dbReference>
<name>A0A9B0TQI8_CHRAS</name>
<feature type="domain" description="UEV" evidence="1">
    <location>
        <begin position="2"/>
        <end position="145"/>
    </location>
</feature>
<dbReference type="InterPro" id="IPR015955">
    <property type="entry name" value="Lactate_DH/Glyco_Ohase_4_C"/>
</dbReference>
<dbReference type="GO" id="GO:0000813">
    <property type="term" value="C:ESCRT I complex"/>
    <property type="evidence" value="ECO:0007669"/>
    <property type="project" value="TreeGrafter"/>
</dbReference>
<protein>
    <submittedName>
        <fullName evidence="3">Ubiquitin-conjugating enzyme E2 variant 3</fullName>
    </submittedName>
</protein>
<dbReference type="Pfam" id="PF00056">
    <property type="entry name" value="Ldh_1_N"/>
    <property type="match status" value="1"/>
</dbReference>
<dbReference type="InterPro" id="IPR036291">
    <property type="entry name" value="NAD(P)-bd_dom_sf"/>
</dbReference>
<evidence type="ECO:0000259" key="1">
    <source>
        <dbReference type="PROSITE" id="PS51322"/>
    </source>
</evidence>
<evidence type="ECO:0000313" key="2">
    <source>
        <dbReference type="Proteomes" id="UP000504623"/>
    </source>
</evidence>
<dbReference type="Pfam" id="PF05743">
    <property type="entry name" value="UEV"/>
    <property type="match status" value="1"/>
</dbReference>
<dbReference type="SUPFAM" id="SSF51735">
    <property type="entry name" value="NAD(P)-binding Rossmann-fold domains"/>
    <property type="match status" value="1"/>
</dbReference>
<dbReference type="PROSITE" id="PS51322">
    <property type="entry name" value="UEV"/>
    <property type="match status" value="1"/>
</dbReference>
<dbReference type="RefSeq" id="XP_006865895.1">
    <property type="nucleotide sequence ID" value="XM_006865833.1"/>
</dbReference>
<keyword evidence="2" id="KW-1185">Reference proteome</keyword>
<dbReference type="GO" id="GO:0008333">
    <property type="term" value="P:endosome to lysosome transport"/>
    <property type="evidence" value="ECO:0007669"/>
    <property type="project" value="TreeGrafter"/>
</dbReference>
<gene>
    <name evidence="3" type="primary">UEVLD</name>
</gene>